<accession>A0ABR1WC98</accession>
<organism evidence="2 3">
    <name type="scientific">Apiospora hydei</name>
    <dbReference type="NCBI Taxonomy" id="1337664"/>
    <lineage>
        <taxon>Eukaryota</taxon>
        <taxon>Fungi</taxon>
        <taxon>Dikarya</taxon>
        <taxon>Ascomycota</taxon>
        <taxon>Pezizomycotina</taxon>
        <taxon>Sordariomycetes</taxon>
        <taxon>Xylariomycetidae</taxon>
        <taxon>Amphisphaeriales</taxon>
        <taxon>Apiosporaceae</taxon>
        <taxon>Apiospora</taxon>
    </lineage>
</organism>
<comment type="caution">
    <text evidence="2">The sequence shown here is derived from an EMBL/GenBank/DDBJ whole genome shotgun (WGS) entry which is preliminary data.</text>
</comment>
<name>A0ABR1WC98_9PEZI</name>
<dbReference type="GeneID" id="92045810"/>
<protein>
    <recommendedName>
        <fullName evidence="1">DUF7730 domain-containing protein</fullName>
    </recommendedName>
</protein>
<dbReference type="Pfam" id="PF24864">
    <property type="entry name" value="DUF7730"/>
    <property type="match status" value="1"/>
</dbReference>
<evidence type="ECO:0000313" key="2">
    <source>
        <dbReference type="EMBL" id="KAK8080617.1"/>
    </source>
</evidence>
<dbReference type="InterPro" id="IPR056632">
    <property type="entry name" value="DUF7730"/>
</dbReference>
<dbReference type="RefSeq" id="XP_066668092.1">
    <property type="nucleotide sequence ID" value="XM_066812750.1"/>
</dbReference>
<feature type="domain" description="DUF7730" evidence="1">
    <location>
        <begin position="34"/>
        <end position="130"/>
    </location>
</feature>
<evidence type="ECO:0000313" key="3">
    <source>
        <dbReference type="Proteomes" id="UP001433268"/>
    </source>
</evidence>
<dbReference type="PANTHER" id="PTHR38790">
    <property type="entry name" value="2EXR DOMAIN-CONTAINING PROTEIN-RELATED"/>
    <property type="match status" value="1"/>
</dbReference>
<evidence type="ECO:0000259" key="1">
    <source>
        <dbReference type="Pfam" id="PF24864"/>
    </source>
</evidence>
<gene>
    <name evidence="2" type="ORF">PG997_008435</name>
</gene>
<dbReference type="EMBL" id="JAQQWN010000006">
    <property type="protein sequence ID" value="KAK8080617.1"/>
    <property type="molecule type" value="Genomic_DNA"/>
</dbReference>
<reference evidence="2 3" key="1">
    <citation type="submission" date="2023-01" db="EMBL/GenBank/DDBJ databases">
        <title>Analysis of 21 Apiospora genomes using comparative genomics revels a genus with tremendous synthesis potential of carbohydrate active enzymes and secondary metabolites.</title>
        <authorList>
            <person name="Sorensen T."/>
        </authorList>
    </citation>
    <scope>NUCLEOTIDE SEQUENCE [LARGE SCALE GENOMIC DNA]</scope>
    <source>
        <strain evidence="2 3">CBS 114990</strain>
    </source>
</reference>
<dbReference type="Proteomes" id="UP001433268">
    <property type="component" value="Unassembled WGS sequence"/>
</dbReference>
<proteinExistence type="predicted"/>
<keyword evidence="3" id="KW-1185">Reference proteome</keyword>
<dbReference type="PANTHER" id="PTHR38790:SF4">
    <property type="entry name" value="2EXR DOMAIN-CONTAINING PROTEIN"/>
    <property type="match status" value="1"/>
</dbReference>
<sequence length="391" mass="46595">MEILPGPQLQKPPNQLEQAWVREFNWQVSQRVNRQEASPLFDRLPTELRIQIYKYTLTEEPLVNVHHHQFAVRFDHNDETLTPRPSFGTPSATRNIAGFDWVRPETPSAMVTYAGLLQTCKRVYQECVKFEIPWTQREHRFYFYRGLPRQTESEAQARFERFFSTTSLGWSLVPDRRHRDMIRAIRVFPQMYWLEDKRHNNLIWVVSNTDWFSNVETFRMTFRRGDWWYWERNEALKINPFRNGGRKQQMHQDMVTTQQGGQVPFADKAWGLAFEKMPRLRSLIIDFETNKDKRQEMEEIVKWAQKWKFPAAATSGESARHFSAENNPVEKMSWQGMTYHWSDRCIGCHKGRWQPINPDCPDCNEEKQLTGWGYGPRLLVWTLSWSSVPKS</sequence>